<organism evidence="8 10">
    <name type="scientific">Anaerotignum propionicum DSM 1682</name>
    <dbReference type="NCBI Taxonomy" id="991789"/>
    <lineage>
        <taxon>Bacteria</taxon>
        <taxon>Bacillati</taxon>
        <taxon>Bacillota</taxon>
        <taxon>Clostridia</taxon>
        <taxon>Lachnospirales</taxon>
        <taxon>Anaerotignaceae</taxon>
        <taxon>Anaerotignum</taxon>
    </lineage>
</organism>
<reference evidence="7 9" key="1">
    <citation type="journal article" date="2016" name="Genome Announc.">
        <title>Complete Genome Sequence of the Amino Acid-Fermenting Clostridium propionicum X2 (DSM 1682).</title>
        <authorList>
            <person name="Poehlein A."/>
            <person name="Schlien K."/>
            <person name="Chowdhury N.P."/>
            <person name="Gottschalk G."/>
            <person name="Buckel W."/>
            <person name="Daniel R."/>
        </authorList>
    </citation>
    <scope>NUCLEOTIDE SEQUENCE [LARGE SCALE GENOMIC DNA]</scope>
    <source>
        <strain evidence="7 9">X2</strain>
    </source>
</reference>
<dbReference type="KEGG" id="cpro:CPRO_01200"/>
<dbReference type="SUPFAM" id="SSF52743">
    <property type="entry name" value="Subtilisin-like"/>
    <property type="match status" value="1"/>
</dbReference>
<protein>
    <submittedName>
        <fullName evidence="7">Serine protease AprX</fullName>
        <ecNumber evidence="7">3.4.21.-</ecNumber>
    </submittedName>
    <submittedName>
        <fullName evidence="8">Subtilase family protein</fullName>
    </submittedName>
</protein>
<evidence type="ECO:0000313" key="9">
    <source>
        <dbReference type="Proteomes" id="UP000068026"/>
    </source>
</evidence>
<gene>
    <name evidence="7" type="primary">aprX_1</name>
    <name evidence="7" type="ORF">CPRO_01200</name>
    <name evidence="8" type="ORF">SAMN02745151_00235</name>
</gene>
<reference evidence="9" key="2">
    <citation type="submission" date="2016-01" db="EMBL/GenBank/DDBJ databases">
        <authorList>
            <person name="Poehlein A."/>
            <person name="Schlien K."/>
            <person name="Gottschalk G."/>
            <person name="Buckel W."/>
            <person name="Daniel R."/>
        </authorList>
    </citation>
    <scope>NUCLEOTIDE SEQUENCE [LARGE SCALE GENOMIC DNA]</scope>
    <source>
        <strain evidence="9">X2</strain>
    </source>
</reference>
<keyword evidence="2 7" id="KW-0645">Protease</keyword>
<dbReference type="EC" id="3.4.21.-" evidence="7"/>
<evidence type="ECO:0000256" key="1">
    <source>
        <dbReference type="ARBA" id="ARBA00011073"/>
    </source>
</evidence>
<dbReference type="PANTHER" id="PTHR43806">
    <property type="entry name" value="PEPTIDASE S8"/>
    <property type="match status" value="1"/>
</dbReference>
<dbReference type="PANTHER" id="PTHR43806:SF11">
    <property type="entry name" value="CEREVISIN-RELATED"/>
    <property type="match status" value="1"/>
</dbReference>
<proteinExistence type="inferred from homology"/>
<evidence type="ECO:0000313" key="7">
    <source>
        <dbReference type="EMBL" id="AMJ39744.1"/>
    </source>
</evidence>
<dbReference type="EMBL" id="CP014223">
    <property type="protein sequence ID" value="AMJ39744.1"/>
    <property type="molecule type" value="Genomic_DNA"/>
</dbReference>
<dbReference type="GO" id="GO:0004252">
    <property type="term" value="F:serine-type endopeptidase activity"/>
    <property type="evidence" value="ECO:0007669"/>
    <property type="project" value="InterPro"/>
</dbReference>
<dbReference type="AlphaFoldDB" id="A0A0X8VB83"/>
<evidence type="ECO:0000259" key="6">
    <source>
        <dbReference type="Pfam" id="PF00082"/>
    </source>
</evidence>
<dbReference type="InterPro" id="IPR036852">
    <property type="entry name" value="Peptidase_S8/S53_dom_sf"/>
</dbReference>
<dbReference type="OrthoDB" id="9798386at2"/>
<evidence type="ECO:0000313" key="10">
    <source>
        <dbReference type="Proteomes" id="UP000184204"/>
    </source>
</evidence>
<dbReference type="Proteomes" id="UP000184204">
    <property type="component" value="Unassembled WGS sequence"/>
</dbReference>
<evidence type="ECO:0000256" key="5">
    <source>
        <dbReference type="PROSITE-ProRule" id="PRU01240"/>
    </source>
</evidence>
<evidence type="ECO:0000256" key="2">
    <source>
        <dbReference type="ARBA" id="ARBA00022670"/>
    </source>
</evidence>
<reference evidence="10" key="4">
    <citation type="submission" date="2016-11" db="EMBL/GenBank/DDBJ databases">
        <authorList>
            <person name="Jaros S."/>
            <person name="Januszkiewicz K."/>
            <person name="Wedrychowicz H."/>
        </authorList>
    </citation>
    <scope>NUCLEOTIDE SEQUENCE [LARGE SCALE GENOMIC DNA]</scope>
    <source>
        <strain evidence="10">DSM 1682</strain>
    </source>
</reference>
<dbReference type="GO" id="GO:0005615">
    <property type="term" value="C:extracellular space"/>
    <property type="evidence" value="ECO:0007669"/>
    <property type="project" value="TreeGrafter"/>
</dbReference>
<dbReference type="RefSeq" id="WP_066046687.1">
    <property type="nucleotide sequence ID" value="NZ_CP014223.1"/>
</dbReference>
<dbReference type="PROSITE" id="PS51892">
    <property type="entry name" value="SUBTILASE"/>
    <property type="match status" value="1"/>
</dbReference>
<accession>A0A0X8VB83</accession>
<dbReference type="InterPro" id="IPR000209">
    <property type="entry name" value="Peptidase_S8/S53_dom"/>
</dbReference>
<dbReference type="EMBL" id="FQUA01000001">
    <property type="protein sequence ID" value="SHE29187.1"/>
    <property type="molecule type" value="Genomic_DNA"/>
</dbReference>
<keyword evidence="4" id="KW-0720">Serine protease</keyword>
<dbReference type="GO" id="GO:0006508">
    <property type="term" value="P:proteolysis"/>
    <property type="evidence" value="ECO:0007669"/>
    <property type="project" value="UniProtKB-KW"/>
</dbReference>
<dbReference type="Pfam" id="PF00082">
    <property type="entry name" value="Peptidase_S8"/>
    <property type="match status" value="1"/>
</dbReference>
<comment type="caution">
    <text evidence="5">Lacks conserved residue(s) required for the propagation of feature annotation.</text>
</comment>
<name>A0A0X8VB83_ANAPI</name>
<evidence type="ECO:0000313" key="8">
    <source>
        <dbReference type="EMBL" id="SHE29187.1"/>
    </source>
</evidence>
<sequence length="241" mass="26297">MTHVTGIACGSGTLSNGRYRGIAPEAYIISLKILDSNGQGSSSHAVAALRWIMDNAAKYNIRVVNLSIGSNDRKVNQPLKESVEVLWRRGIVVVAAAGNPDGRRGYQPPPPISPMVITVGTWEDRDYFTRHKPFSLFTKESSNLPDIWAPGENIVSVLSPDYKFSMPNRSRENIIYPNYISMSGASMATPLVSGAASLLLERFPYVRPNEIKAALMKIAAENGGLLDQSTCLNQTGKVVFI</sequence>
<evidence type="ECO:0000256" key="4">
    <source>
        <dbReference type="ARBA" id="ARBA00022825"/>
    </source>
</evidence>
<dbReference type="Gene3D" id="3.40.50.200">
    <property type="entry name" value="Peptidase S8/S53 domain"/>
    <property type="match status" value="1"/>
</dbReference>
<dbReference type="InterPro" id="IPR050131">
    <property type="entry name" value="Peptidase_S8_subtilisin-like"/>
</dbReference>
<comment type="similarity">
    <text evidence="1 5">Belongs to the peptidase S8 family.</text>
</comment>
<keyword evidence="3 7" id="KW-0378">Hydrolase</keyword>
<reference evidence="8" key="3">
    <citation type="submission" date="2016-11" db="EMBL/GenBank/DDBJ databases">
        <authorList>
            <person name="Varghese N."/>
            <person name="Submissions S."/>
        </authorList>
    </citation>
    <scope>NUCLEOTIDE SEQUENCE</scope>
    <source>
        <strain evidence="8">DSM 1682</strain>
    </source>
</reference>
<evidence type="ECO:0000256" key="3">
    <source>
        <dbReference type="ARBA" id="ARBA00022801"/>
    </source>
</evidence>
<dbReference type="Proteomes" id="UP000068026">
    <property type="component" value="Chromosome"/>
</dbReference>
<feature type="domain" description="Peptidase S8/S53" evidence="6">
    <location>
        <begin position="2"/>
        <end position="222"/>
    </location>
</feature>
<keyword evidence="9" id="KW-1185">Reference proteome</keyword>